<comment type="subcellular location">
    <subcellularLocation>
        <location evidence="1">Membrane</location>
        <topology evidence="1">Multi-pass membrane protein</topology>
    </subcellularLocation>
</comment>
<dbReference type="AlphaFoldDB" id="A0A2P5CY39"/>
<feature type="transmembrane region" description="Helical" evidence="5">
    <location>
        <begin position="86"/>
        <end position="104"/>
    </location>
</feature>
<gene>
    <name evidence="6" type="ORF">PanWU01x14_113940</name>
</gene>
<name>A0A2P5CY39_PARAD</name>
<evidence type="ECO:0000256" key="4">
    <source>
        <dbReference type="ARBA" id="ARBA00023136"/>
    </source>
</evidence>
<comment type="caution">
    <text evidence="6">The sequence shown here is derived from an EMBL/GenBank/DDBJ whole genome shotgun (WGS) entry which is preliminary data.</text>
</comment>
<dbReference type="InterPro" id="IPR039175">
    <property type="entry name" value="TIM22"/>
</dbReference>
<dbReference type="GO" id="GO:0042721">
    <property type="term" value="C:TIM22 mitochondrial import inner membrane insertion complex"/>
    <property type="evidence" value="ECO:0007669"/>
    <property type="project" value="InterPro"/>
</dbReference>
<evidence type="ECO:0000256" key="2">
    <source>
        <dbReference type="ARBA" id="ARBA00022692"/>
    </source>
</evidence>
<protein>
    <submittedName>
        <fullName evidence="6">Mitochondrial inner membrane translocase subunit</fullName>
    </submittedName>
</protein>
<organism evidence="6 7">
    <name type="scientific">Parasponia andersonii</name>
    <name type="common">Sponia andersonii</name>
    <dbReference type="NCBI Taxonomy" id="3476"/>
    <lineage>
        <taxon>Eukaryota</taxon>
        <taxon>Viridiplantae</taxon>
        <taxon>Streptophyta</taxon>
        <taxon>Embryophyta</taxon>
        <taxon>Tracheophyta</taxon>
        <taxon>Spermatophyta</taxon>
        <taxon>Magnoliopsida</taxon>
        <taxon>eudicotyledons</taxon>
        <taxon>Gunneridae</taxon>
        <taxon>Pentapetalae</taxon>
        <taxon>rosids</taxon>
        <taxon>fabids</taxon>
        <taxon>Rosales</taxon>
        <taxon>Cannabaceae</taxon>
        <taxon>Parasponia</taxon>
    </lineage>
</organism>
<dbReference type="GO" id="GO:0008320">
    <property type="term" value="F:protein transmembrane transporter activity"/>
    <property type="evidence" value="ECO:0007669"/>
    <property type="project" value="TreeGrafter"/>
</dbReference>
<evidence type="ECO:0000313" key="7">
    <source>
        <dbReference type="Proteomes" id="UP000237105"/>
    </source>
</evidence>
<dbReference type="OrthoDB" id="1865977at2759"/>
<dbReference type="Pfam" id="PF02466">
    <property type="entry name" value="Tim17"/>
    <property type="match status" value="1"/>
</dbReference>
<dbReference type="PANTHER" id="PTHR14110">
    <property type="entry name" value="MITOCHONDRIAL IMPORT INNER MEMBRANE TRANSLOCASE SUBUNIT TIM22"/>
    <property type="match status" value="1"/>
</dbReference>
<dbReference type="STRING" id="3476.A0A2P5CY39"/>
<proteinExistence type="predicted"/>
<keyword evidence="2 5" id="KW-0812">Transmembrane</keyword>
<keyword evidence="3 5" id="KW-1133">Transmembrane helix</keyword>
<keyword evidence="4 5" id="KW-0472">Membrane</keyword>
<evidence type="ECO:0000256" key="5">
    <source>
        <dbReference type="SAM" id="Phobius"/>
    </source>
</evidence>
<reference evidence="7" key="1">
    <citation type="submission" date="2016-06" db="EMBL/GenBank/DDBJ databases">
        <title>Parallel loss of symbiosis genes in relatives of nitrogen-fixing non-legume Parasponia.</title>
        <authorList>
            <person name="Van Velzen R."/>
            <person name="Holmer R."/>
            <person name="Bu F."/>
            <person name="Rutten L."/>
            <person name="Van Zeijl A."/>
            <person name="Liu W."/>
            <person name="Santuari L."/>
            <person name="Cao Q."/>
            <person name="Sharma T."/>
            <person name="Shen D."/>
            <person name="Roswanjaya Y."/>
            <person name="Wardhani T."/>
            <person name="Kalhor M.S."/>
            <person name="Jansen J."/>
            <person name="Van den Hoogen J."/>
            <person name="Gungor B."/>
            <person name="Hartog M."/>
            <person name="Hontelez J."/>
            <person name="Verver J."/>
            <person name="Yang W.-C."/>
            <person name="Schijlen E."/>
            <person name="Repin R."/>
            <person name="Schilthuizen M."/>
            <person name="Schranz E."/>
            <person name="Heidstra R."/>
            <person name="Miyata K."/>
            <person name="Fedorova E."/>
            <person name="Kohlen W."/>
            <person name="Bisseling T."/>
            <person name="Smit S."/>
            <person name="Geurts R."/>
        </authorList>
    </citation>
    <scope>NUCLEOTIDE SEQUENCE [LARGE SCALE GENOMIC DNA]</scope>
    <source>
        <strain evidence="7">cv. WU1-14</strain>
    </source>
</reference>
<evidence type="ECO:0000256" key="1">
    <source>
        <dbReference type="ARBA" id="ARBA00004141"/>
    </source>
</evidence>
<dbReference type="PANTHER" id="PTHR14110:SF5">
    <property type="entry name" value="OUTER ENVELOPE PORE PROTEIN 16-4, CHLOROPLASTIC"/>
    <property type="match status" value="1"/>
</dbReference>
<sequence length="130" mass="13552">MEEELDRVAPCSSLAVDSVIRVGAAGAIWGFCAAPYDARKQGVTGFSRAAFVARSIGGFGFQCGLVAGIFTSTRCGLQRYRRKDDLVNALIAGAVAGATVAAGTRSWKQVVGTTCLVSAFSTAADYFRTS</sequence>
<evidence type="ECO:0000256" key="3">
    <source>
        <dbReference type="ARBA" id="ARBA00022989"/>
    </source>
</evidence>
<dbReference type="GO" id="GO:0030943">
    <property type="term" value="F:mitochondrion targeting sequence binding"/>
    <property type="evidence" value="ECO:0007669"/>
    <property type="project" value="TreeGrafter"/>
</dbReference>
<evidence type="ECO:0000313" key="6">
    <source>
        <dbReference type="EMBL" id="PON65905.1"/>
    </source>
</evidence>
<accession>A0A2P5CY39</accession>
<keyword evidence="7" id="KW-1185">Reference proteome</keyword>
<dbReference type="GO" id="GO:0045039">
    <property type="term" value="P:protein insertion into mitochondrial inner membrane"/>
    <property type="evidence" value="ECO:0007669"/>
    <property type="project" value="InterPro"/>
</dbReference>
<dbReference type="EMBL" id="JXTB01000084">
    <property type="protein sequence ID" value="PON65905.1"/>
    <property type="molecule type" value="Genomic_DNA"/>
</dbReference>
<dbReference type="Proteomes" id="UP000237105">
    <property type="component" value="Unassembled WGS sequence"/>
</dbReference>